<dbReference type="Gene3D" id="3.90.400.10">
    <property type="entry name" value="Oligo-1,6-glucosidase, Domain 2"/>
    <property type="match status" value="1"/>
</dbReference>
<evidence type="ECO:0000259" key="4">
    <source>
        <dbReference type="SMART" id="SM00642"/>
    </source>
</evidence>
<dbReference type="PANTHER" id="PTHR10357:SF179">
    <property type="entry name" value="NEUTRAL AND BASIC AMINO ACID TRANSPORT PROTEIN RBAT"/>
    <property type="match status" value="1"/>
</dbReference>
<accession>A0A399J4W6</accession>
<organism evidence="5 6">
    <name type="scientific">Pseudooceanicola sediminis</name>
    <dbReference type="NCBI Taxonomy" id="2211117"/>
    <lineage>
        <taxon>Bacteria</taxon>
        <taxon>Pseudomonadati</taxon>
        <taxon>Pseudomonadota</taxon>
        <taxon>Alphaproteobacteria</taxon>
        <taxon>Rhodobacterales</taxon>
        <taxon>Paracoccaceae</taxon>
        <taxon>Pseudooceanicola</taxon>
    </lineage>
</organism>
<keyword evidence="2" id="KW-0378">Hydrolase</keyword>
<dbReference type="GO" id="GO:0009313">
    <property type="term" value="P:oligosaccharide catabolic process"/>
    <property type="evidence" value="ECO:0007669"/>
    <property type="project" value="TreeGrafter"/>
</dbReference>
<feature type="domain" description="Glycosyl hydrolase family 13 catalytic" evidence="4">
    <location>
        <begin position="30"/>
        <end position="432"/>
    </location>
</feature>
<comment type="caution">
    <text evidence="5">The sequence shown here is derived from an EMBL/GenBank/DDBJ whole genome shotgun (WGS) entry which is preliminary data.</text>
</comment>
<dbReference type="InterPro" id="IPR013780">
    <property type="entry name" value="Glyco_hydro_b"/>
</dbReference>
<protein>
    <submittedName>
        <fullName evidence="5">DUF3459 domain-containing protein</fullName>
    </submittedName>
</protein>
<dbReference type="Pfam" id="PF00128">
    <property type="entry name" value="Alpha-amylase"/>
    <property type="match status" value="1"/>
</dbReference>
<evidence type="ECO:0000256" key="3">
    <source>
        <dbReference type="ARBA" id="ARBA00023295"/>
    </source>
</evidence>
<dbReference type="EMBL" id="QWJJ01000002">
    <property type="protein sequence ID" value="RII40290.1"/>
    <property type="molecule type" value="Genomic_DNA"/>
</dbReference>
<gene>
    <name evidence="5" type="ORF">DL237_02955</name>
</gene>
<sequence>MSNRPAETDPHQTPRHTGGSDWWRGAVLYQIYPRSFQDDNGDGIGDLPGITRRLDHVANLGCDGIWLSPIFPSPMADMGYDVSDYVDIDPLFGTLTDFSALIDRAHDLGLKVIVDQVMNHSSNLHPWFVESRSSRDNPRADWYVWRDPKPDGSPPNNWPSVFGGPAWTWDGERRQYYLHSFLAEQPDLNYLNPDVQQAVLDAMRFWLERGVDGFRLDTVNYFFYDPELRDNPAKSFKGEKPPVNHYDWQLHLYSKSRPENVEFLRRMRALTDEYPNRMLLGEVGDADQAIELMGEYTSGNDKLHMAYSFDMLSDLYTPDHFREVINGFWAGAPDGWPLWSMSNHDVVRHATRWAAKDSGNDALARQAIALLLAFEGSICLYQGEELGQTDTDLLYSELTDPVGLRFWPANKGRDGCRTPMVWVAQDPQGGFTTGTPWLPVKPAQAARAVDVQVENTASILTHYRRMIAYRRATPALAHGKMRFVDAPDPVLRFTRGAGADALDCVFNLSTNPQRVPCPGTAAITGPSQAAELTGDELTLGPNGWAFLVNDRAGK</sequence>
<evidence type="ECO:0000256" key="2">
    <source>
        <dbReference type="ARBA" id="ARBA00022801"/>
    </source>
</evidence>
<dbReference type="CDD" id="cd11330">
    <property type="entry name" value="AmyAc_OligoGlu"/>
    <property type="match status" value="1"/>
</dbReference>
<dbReference type="Gene3D" id="2.60.40.1180">
    <property type="entry name" value="Golgi alpha-mannosidase II"/>
    <property type="match status" value="1"/>
</dbReference>
<name>A0A399J4W6_9RHOB</name>
<dbReference type="InterPro" id="IPR017853">
    <property type="entry name" value="GH"/>
</dbReference>
<dbReference type="Proteomes" id="UP000265848">
    <property type="component" value="Unassembled WGS sequence"/>
</dbReference>
<dbReference type="RefSeq" id="WP_119397530.1">
    <property type="nucleotide sequence ID" value="NZ_QWJJ01000002.1"/>
</dbReference>
<dbReference type="PANTHER" id="PTHR10357">
    <property type="entry name" value="ALPHA-AMYLASE FAMILY MEMBER"/>
    <property type="match status" value="1"/>
</dbReference>
<comment type="similarity">
    <text evidence="1">Belongs to the glycosyl hydrolase 13 family.</text>
</comment>
<keyword evidence="6" id="KW-1185">Reference proteome</keyword>
<dbReference type="Gene3D" id="3.20.20.80">
    <property type="entry name" value="Glycosidases"/>
    <property type="match status" value="2"/>
</dbReference>
<dbReference type="GO" id="GO:0004556">
    <property type="term" value="F:alpha-amylase activity"/>
    <property type="evidence" value="ECO:0007669"/>
    <property type="project" value="TreeGrafter"/>
</dbReference>
<dbReference type="InterPro" id="IPR045857">
    <property type="entry name" value="O16G_dom_2"/>
</dbReference>
<dbReference type="OrthoDB" id="9805159at2"/>
<reference evidence="5 6" key="1">
    <citation type="submission" date="2018-08" db="EMBL/GenBank/DDBJ databases">
        <title>Pseudooceanicola sediminis CY03 in the family Rhodobacteracea.</title>
        <authorList>
            <person name="Zhang Y.-J."/>
        </authorList>
    </citation>
    <scope>NUCLEOTIDE SEQUENCE [LARGE SCALE GENOMIC DNA]</scope>
    <source>
        <strain evidence="5 6">CY03</strain>
    </source>
</reference>
<dbReference type="AlphaFoldDB" id="A0A399J4W6"/>
<dbReference type="SMART" id="SM00642">
    <property type="entry name" value="Aamy"/>
    <property type="match status" value="1"/>
</dbReference>
<evidence type="ECO:0000313" key="6">
    <source>
        <dbReference type="Proteomes" id="UP000265848"/>
    </source>
</evidence>
<dbReference type="InterPro" id="IPR006047">
    <property type="entry name" value="GH13_cat_dom"/>
</dbReference>
<dbReference type="SUPFAM" id="SSF51011">
    <property type="entry name" value="Glycosyl hydrolase domain"/>
    <property type="match status" value="1"/>
</dbReference>
<dbReference type="SUPFAM" id="SSF51445">
    <property type="entry name" value="(Trans)glycosidases"/>
    <property type="match status" value="1"/>
</dbReference>
<evidence type="ECO:0000256" key="1">
    <source>
        <dbReference type="ARBA" id="ARBA00008061"/>
    </source>
</evidence>
<proteinExistence type="inferred from homology"/>
<evidence type="ECO:0000313" key="5">
    <source>
        <dbReference type="EMBL" id="RII40290.1"/>
    </source>
</evidence>
<keyword evidence="3" id="KW-0326">Glycosidase</keyword>
<dbReference type="FunFam" id="3.90.400.10:FF:000002">
    <property type="entry name" value="Sucrose isomerase"/>
    <property type="match status" value="1"/>
</dbReference>